<keyword evidence="8" id="KW-1185">Reference proteome</keyword>
<evidence type="ECO:0000259" key="6">
    <source>
        <dbReference type="Pfam" id="PF08244"/>
    </source>
</evidence>
<sequence>MRYICLLLILVGISCKNNIQPEIEETVTGMEDYRPLYHFTPQEKWMNDPNGMVYYKGEYHLFYQYYPDDIVWGPMHWGHAVSSDMVNWEHLPIALYPDSLGYIFSGSAVVDWKNTSGLGSEENPALIAIFTYHEPEAAETDALDFQYQGIAYSLDGGREWIKYEGNPVLPNPGIRDFRDPKVRWHEPSQRWIMTLAVADHISFYSSENLLDWNKESDFGLEWGSHGGVWECPDLIPMQVEGSDEQRWVLLVSINPGGPQGGSATQYFIGEFNGNAFTLDTAFEQNLLPRPAQEGELEKAVWLDHGADNYAGVTWSDNPDDRILFIGWMSNWQYAQLVPTASWRSAMTLPRSLSLHREGDSFRVHSTVVQEAEQLLGAEIAKEELGPASYVDFQVNGDCLFTLSNDSNEKIQIQLTDGQLLFDRTKAGISDFEEGFAAIHKLDLDELQVERIELYLDASSVELFVNQGQRVMTELVFPTTPYTKLEVEGQARIKGLRRIKPMELTVANQ</sequence>
<gene>
    <name evidence="7" type="ORF">BST85_10335</name>
</gene>
<comment type="similarity">
    <text evidence="1 4">Belongs to the glycosyl hydrolase 32 family.</text>
</comment>
<dbReference type="InterPro" id="IPR013148">
    <property type="entry name" value="Glyco_hydro_32_N"/>
</dbReference>
<keyword evidence="3 4" id="KW-0326">Glycosidase</keyword>
<dbReference type="Gene3D" id="2.60.120.560">
    <property type="entry name" value="Exo-inulinase, domain 1"/>
    <property type="match status" value="1"/>
</dbReference>
<dbReference type="InterPro" id="IPR013320">
    <property type="entry name" value="ConA-like_dom_sf"/>
</dbReference>
<dbReference type="InterPro" id="IPR023296">
    <property type="entry name" value="Glyco_hydro_beta-prop_sf"/>
</dbReference>
<proteinExistence type="inferred from homology"/>
<dbReference type="Pfam" id="PF00251">
    <property type="entry name" value="Glyco_hydro_32N"/>
    <property type="match status" value="1"/>
</dbReference>
<dbReference type="PANTHER" id="PTHR42800:SF1">
    <property type="entry name" value="EXOINULINASE INUD (AFU_ORTHOLOGUE AFUA_5G00480)"/>
    <property type="match status" value="1"/>
</dbReference>
<evidence type="ECO:0000256" key="4">
    <source>
        <dbReference type="RuleBase" id="RU362110"/>
    </source>
</evidence>
<evidence type="ECO:0000259" key="5">
    <source>
        <dbReference type="Pfam" id="PF00251"/>
    </source>
</evidence>
<dbReference type="EMBL" id="MQUB01000001">
    <property type="protein sequence ID" value="PQB05236.1"/>
    <property type="molecule type" value="Genomic_DNA"/>
</dbReference>
<reference evidence="7 8" key="1">
    <citation type="submission" date="2016-11" db="EMBL/GenBank/DDBJ databases">
        <title>Trade-off between light-utilization and light-protection in marine flavobacteria.</title>
        <authorList>
            <person name="Kumagai Y."/>
        </authorList>
    </citation>
    <scope>NUCLEOTIDE SEQUENCE [LARGE SCALE GENOMIC DNA]</scope>
    <source>
        <strain evidence="7 8">NBRC 107741</strain>
    </source>
</reference>
<dbReference type="SUPFAM" id="SSF75005">
    <property type="entry name" value="Arabinanase/levansucrase/invertase"/>
    <property type="match status" value="1"/>
</dbReference>
<dbReference type="InterPro" id="IPR001362">
    <property type="entry name" value="Glyco_hydro_32"/>
</dbReference>
<comment type="caution">
    <text evidence="7">The sequence shown here is derived from an EMBL/GenBank/DDBJ whole genome shotgun (WGS) entry which is preliminary data.</text>
</comment>
<dbReference type="GO" id="GO:0005987">
    <property type="term" value="P:sucrose catabolic process"/>
    <property type="evidence" value="ECO:0007669"/>
    <property type="project" value="TreeGrafter"/>
</dbReference>
<dbReference type="Pfam" id="PF08244">
    <property type="entry name" value="Glyco_hydro_32C"/>
    <property type="match status" value="1"/>
</dbReference>
<evidence type="ECO:0000256" key="3">
    <source>
        <dbReference type="ARBA" id="ARBA00023295"/>
    </source>
</evidence>
<dbReference type="SMART" id="SM00640">
    <property type="entry name" value="Glyco_32"/>
    <property type="match status" value="1"/>
</dbReference>
<dbReference type="Gene3D" id="2.115.10.20">
    <property type="entry name" value="Glycosyl hydrolase domain, family 43"/>
    <property type="match status" value="1"/>
</dbReference>
<evidence type="ECO:0000256" key="1">
    <source>
        <dbReference type="ARBA" id="ARBA00009902"/>
    </source>
</evidence>
<name>A0A2S7KRJ3_9FLAO</name>
<dbReference type="Proteomes" id="UP000239800">
    <property type="component" value="Unassembled WGS sequence"/>
</dbReference>
<organism evidence="7 8">
    <name type="scientific">Aureitalea marina</name>
    <dbReference type="NCBI Taxonomy" id="930804"/>
    <lineage>
        <taxon>Bacteria</taxon>
        <taxon>Pseudomonadati</taxon>
        <taxon>Bacteroidota</taxon>
        <taxon>Flavobacteriia</taxon>
        <taxon>Flavobacteriales</taxon>
        <taxon>Flavobacteriaceae</taxon>
        <taxon>Aureitalea</taxon>
    </lineage>
</organism>
<accession>A0A2S7KRJ3</accession>
<dbReference type="PROSITE" id="PS00609">
    <property type="entry name" value="GLYCOSYL_HYDROL_F32"/>
    <property type="match status" value="1"/>
</dbReference>
<dbReference type="SUPFAM" id="SSF49899">
    <property type="entry name" value="Concanavalin A-like lectins/glucanases"/>
    <property type="match status" value="1"/>
</dbReference>
<evidence type="ECO:0000313" key="8">
    <source>
        <dbReference type="Proteomes" id="UP000239800"/>
    </source>
</evidence>
<dbReference type="PANTHER" id="PTHR42800">
    <property type="entry name" value="EXOINULINASE INUD (AFU_ORTHOLOGUE AFUA_5G00480)"/>
    <property type="match status" value="1"/>
</dbReference>
<dbReference type="OrthoDB" id="9759709at2"/>
<dbReference type="RefSeq" id="WP_104813171.1">
    <property type="nucleotide sequence ID" value="NZ_MQUB01000001.1"/>
</dbReference>
<dbReference type="GO" id="GO:0004575">
    <property type="term" value="F:sucrose alpha-glucosidase activity"/>
    <property type="evidence" value="ECO:0007669"/>
    <property type="project" value="TreeGrafter"/>
</dbReference>
<keyword evidence="2 4" id="KW-0378">Hydrolase</keyword>
<protein>
    <submittedName>
        <fullName evidence="7">Glycosyl hydrolase family 32</fullName>
    </submittedName>
</protein>
<evidence type="ECO:0000256" key="2">
    <source>
        <dbReference type="ARBA" id="ARBA00022801"/>
    </source>
</evidence>
<dbReference type="InterPro" id="IPR013189">
    <property type="entry name" value="Glyco_hydro_32_C"/>
</dbReference>
<dbReference type="PROSITE" id="PS51257">
    <property type="entry name" value="PROKAR_LIPOPROTEIN"/>
    <property type="match status" value="1"/>
</dbReference>
<dbReference type="GO" id="GO:0005737">
    <property type="term" value="C:cytoplasm"/>
    <property type="evidence" value="ECO:0007669"/>
    <property type="project" value="TreeGrafter"/>
</dbReference>
<dbReference type="InterPro" id="IPR018053">
    <property type="entry name" value="Glyco_hydro_32_AS"/>
</dbReference>
<dbReference type="CDD" id="cd18622">
    <property type="entry name" value="GH32_Inu-like"/>
    <property type="match status" value="1"/>
</dbReference>
<feature type="domain" description="Glycosyl hydrolase family 32 C-terminal" evidence="6">
    <location>
        <begin position="402"/>
        <end position="486"/>
    </location>
</feature>
<feature type="domain" description="Glycosyl hydrolase family 32 N-terminal" evidence="5">
    <location>
        <begin position="38"/>
        <end position="360"/>
    </location>
</feature>
<dbReference type="AlphaFoldDB" id="A0A2S7KRJ3"/>
<evidence type="ECO:0000313" key="7">
    <source>
        <dbReference type="EMBL" id="PQB05236.1"/>
    </source>
</evidence>